<gene>
    <name evidence="3" type="ORF">ACFQVD_02105</name>
</gene>
<accession>A0ABW2SS87</accession>
<evidence type="ECO:0000256" key="1">
    <source>
        <dbReference type="SAM" id="SignalP"/>
    </source>
</evidence>
<dbReference type="Gene3D" id="3.60.15.10">
    <property type="entry name" value="Ribonuclease Z/Hydroxyacylglutathione hydrolase-like"/>
    <property type="match status" value="1"/>
</dbReference>
<evidence type="ECO:0000259" key="2">
    <source>
        <dbReference type="SMART" id="SM00849"/>
    </source>
</evidence>
<dbReference type="SMART" id="SM00849">
    <property type="entry name" value="Lactamase_B"/>
    <property type="match status" value="1"/>
</dbReference>
<evidence type="ECO:0000313" key="3">
    <source>
        <dbReference type="EMBL" id="MFC7598897.1"/>
    </source>
</evidence>
<feature type="domain" description="Metallo-beta-lactamase" evidence="2">
    <location>
        <begin position="58"/>
        <end position="277"/>
    </location>
</feature>
<evidence type="ECO:0000313" key="4">
    <source>
        <dbReference type="Proteomes" id="UP001596514"/>
    </source>
</evidence>
<dbReference type="InterPro" id="IPR036866">
    <property type="entry name" value="RibonucZ/Hydroxyglut_hydro"/>
</dbReference>
<protein>
    <submittedName>
        <fullName evidence="3">MBL fold metallo-hydrolase</fullName>
    </submittedName>
</protein>
<reference evidence="4" key="1">
    <citation type="journal article" date="2019" name="Int. J. Syst. Evol. Microbiol.">
        <title>The Global Catalogue of Microorganisms (GCM) 10K type strain sequencing project: providing services to taxonomists for standard genome sequencing and annotation.</title>
        <authorList>
            <consortium name="The Broad Institute Genomics Platform"/>
            <consortium name="The Broad Institute Genome Sequencing Center for Infectious Disease"/>
            <person name="Wu L."/>
            <person name="Ma J."/>
        </authorList>
    </citation>
    <scope>NUCLEOTIDE SEQUENCE [LARGE SCALE GENOMIC DNA]</scope>
    <source>
        <strain evidence="4">JCM 10083</strain>
    </source>
</reference>
<dbReference type="PANTHER" id="PTHR43546">
    <property type="entry name" value="UPF0173 METAL-DEPENDENT HYDROLASE MJ1163-RELATED"/>
    <property type="match status" value="1"/>
</dbReference>
<sequence>MSRFDRRDFLRTATAGAVLAPMAGLLLSSAGAEAAPATPLPGSAKGGAKAAATFRWLGNSGWRVDVGSSTFLVDPYVTRFDTGLSSGAFNPVTPLTVDTKTIRRHVGTPKTILVTHSHWDHFNDVPYIATSTEARVVGTTTTCNLALAFGVKDGLLSPVKGGEVLDFGDHVVEVVESLHSRNANYSMLFPGELASRPKRRPKNISELPEGDTLAFQVTVKGGPSVFFMGGSDFVERNLAGLAPDVAMIPITSSSSTYDYVPRLLRALSNPRVVVPVHWDNFEVALKNPPQADEKSKKSLAEFVATVRRVSPGTRVVTPEYLTPYTFG</sequence>
<dbReference type="InterPro" id="IPR006311">
    <property type="entry name" value="TAT_signal"/>
</dbReference>
<proteinExistence type="predicted"/>
<dbReference type="PANTHER" id="PTHR43546:SF3">
    <property type="entry name" value="UPF0173 METAL-DEPENDENT HYDROLASE MJ1163"/>
    <property type="match status" value="1"/>
</dbReference>
<dbReference type="Proteomes" id="UP001596514">
    <property type="component" value="Unassembled WGS sequence"/>
</dbReference>
<comment type="caution">
    <text evidence="3">The sequence shown here is derived from an EMBL/GenBank/DDBJ whole genome shotgun (WGS) entry which is preliminary data.</text>
</comment>
<dbReference type="SUPFAM" id="SSF56281">
    <property type="entry name" value="Metallo-hydrolase/oxidoreductase"/>
    <property type="match status" value="1"/>
</dbReference>
<feature type="signal peptide" evidence="1">
    <location>
        <begin position="1"/>
        <end position="34"/>
    </location>
</feature>
<dbReference type="RefSeq" id="WP_343967333.1">
    <property type="nucleotide sequence ID" value="NZ_BAAAGK010000058.1"/>
</dbReference>
<feature type="chain" id="PRO_5045536124" evidence="1">
    <location>
        <begin position="35"/>
        <end position="327"/>
    </location>
</feature>
<dbReference type="InterPro" id="IPR001279">
    <property type="entry name" value="Metallo-B-lactamas"/>
</dbReference>
<keyword evidence="1" id="KW-0732">Signal</keyword>
<dbReference type="Pfam" id="PF13483">
    <property type="entry name" value="Lactamase_B_3"/>
    <property type="match status" value="1"/>
</dbReference>
<name>A0ABW2SS87_9ACTN</name>
<keyword evidence="4" id="KW-1185">Reference proteome</keyword>
<dbReference type="InterPro" id="IPR050114">
    <property type="entry name" value="UPF0173_UPF0282_UlaG_hydrolase"/>
</dbReference>
<dbReference type="PROSITE" id="PS51318">
    <property type="entry name" value="TAT"/>
    <property type="match status" value="1"/>
</dbReference>
<dbReference type="EMBL" id="JBHTEE010000001">
    <property type="protein sequence ID" value="MFC7598897.1"/>
    <property type="molecule type" value="Genomic_DNA"/>
</dbReference>
<organism evidence="3 4">
    <name type="scientific">Streptosporangium amethystogenes subsp. fukuiense</name>
    <dbReference type="NCBI Taxonomy" id="698418"/>
    <lineage>
        <taxon>Bacteria</taxon>
        <taxon>Bacillati</taxon>
        <taxon>Actinomycetota</taxon>
        <taxon>Actinomycetes</taxon>
        <taxon>Streptosporangiales</taxon>
        <taxon>Streptosporangiaceae</taxon>
        <taxon>Streptosporangium</taxon>
    </lineage>
</organism>